<protein>
    <recommendedName>
        <fullName evidence="2">Acetyl-coenzyme A synthetase N-terminal domain-containing protein</fullName>
    </recommendedName>
</protein>
<dbReference type="Pfam" id="PF16177">
    <property type="entry name" value="ACAS_N"/>
    <property type="match status" value="1"/>
</dbReference>
<feature type="region of interest" description="Disordered" evidence="1">
    <location>
        <begin position="62"/>
        <end position="86"/>
    </location>
</feature>
<evidence type="ECO:0000259" key="2">
    <source>
        <dbReference type="Pfam" id="PF16177"/>
    </source>
</evidence>
<organism evidence="3 4">
    <name type="scientific">Thermus scotoductus</name>
    <dbReference type="NCBI Taxonomy" id="37636"/>
    <lineage>
        <taxon>Bacteria</taxon>
        <taxon>Thermotogati</taxon>
        <taxon>Deinococcota</taxon>
        <taxon>Deinococci</taxon>
        <taxon>Thermales</taxon>
        <taxon>Thermaceae</taxon>
        <taxon>Thermus</taxon>
    </lineage>
</organism>
<dbReference type="Gene3D" id="3.40.50.12780">
    <property type="entry name" value="N-terminal domain of ligase-like"/>
    <property type="match status" value="1"/>
</dbReference>
<gene>
    <name evidence="3" type="ORF">CSW41_07450</name>
</gene>
<dbReference type="Proteomes" id="UP000287439">
    <property type="component" value="Unassembled WGS sequence"/>
</dbReference>
<dbReference type="AlphaFoldDB" id="A0A430RL13"/>
<evidence type="ECO:0000313" key="3">
    <source>
        <dbReference type="EMBL" id="RTH17746.1"/>
    </source>
</evidence>
<evidence type="ECO:0000313" key="4">
    <source>
        <dbReference type="Proteomes" id="UP000287439"/>
    </source>
</evidence>
<proteinExistence type="predicted"/>
<dbReference type="InterPro" id="IPR042099">
    <property type="entry name" value="ANL_N_sf"/>
</dbReference>
<reference evidence="3 4" key="1">
    <citation type="journal article" date="2019" name="Extremophiles">
        <title>Biogeography of thermophiles and predominance of Thermus scotoductus in domestic water heaters.</title>
        <authorList>
            <person name="Wilpiszeski R.L."/>
            <person name="Zhang Z."/>
            <person name="House C.H."/>
        </authorList>
    </citation>
    <scope>NUCLEOTIDE SEQUENCE [LARGE SCALE GENOMIC DNA]</scope>
    <source>
        <strain evidence="3 4">28_S28</strain>
    </source>
</reference>
<accession>A0A430RL13</accession>
<name>A0A430RL13_THESC</name>
<sequence>MAVQKLLKAEERLWAPEEVRLRANLQNFPEEYRRSLEDPEGFWGEWARRFYWEKPFEPTFRTPFTPAGNIARPPGGAPRSRDGEPG</sequence>
<dbReference type="InterPro" id="IPR032387">
    <property type="entry name" value="ACAS_N"/>
</dbReference>
<evidence type="ECO:0000256" key="1">
    <source>
        <dbReference type="SAM" id="MobiDB-lite"/>
    </source>
</evidence>
<feature type="domain" description="Acetyl-coenzyme A synthetase N-terminal" evidence="2">
    <location>
        <begin position="30"/>
        <end position="66"/>
    </location>
</feature>
<dbReference type="EMBL" id="PELV01000231">
    <property type="protein sequence ID" value="RTH17746.1"/>
    <property type="molecule type" value="Genomic_DNA"/>
</dbReference>
<comment type="caution">
    <text evidence="3">The sequence shown here is derived from an EMBL/GenBank/DDBJ whole genome shotgun (WGS) entry which is preliminary data.</text>
</comment>